<dbReference type="EMBL" id="GBRH01232466">
    <property type="protein sequence ID" value="JAD65429.1"/>
    <property type="molecule type" value="Transcribed_RNA"/>
</dbReference>
<reference evidence="1" key="1">
    <citation type="submission" date="2014-09" db="EMBL/GenBank/DDBJ databases">
        <authorList>
            <person name="Magalhaes I.L.F."/>
            <person name="Oliveira U."/>
            <person name="Santos F.R."/>
            <person name="Vidigal T.H.D.A."/>
            <person name="Brescovit A.D."/>
            <person name="Santos A.J."/>
        </authorList>
    </citation>
    <scope>NUCLEOTIDE SEQUENCE</scope>
    <source>
        <tissue evidence="1">Shoot tissue taken approximately 20 cm above the soil surface</tissue>
    </source>
</reference>
<organism evidence="1">
    <name type="scientific">Arundo donax</name>
    <name type="common">Giant reed</name>
    <name type="synonym">Donax arundinaceus</name>
    <dbReference type="NCBI Taxonomy" id="35708"/>
    <lineage>
        <taxon>Eukaryota</taxon>
        <taxon>Viridiplantae</taxon>
        <taxon>Streptophyta</taxon>
        <taxon>Embryophyta</taxon>
        <taxon>Tracheophyta</taxon>
        <taxon>Spermatophyta</taxon>
        <taxon>Magnoliopsida</taxon>
        <taxon>Liliopsida</taxon>
        <taxon>Poales</taxon>
        <taxon>Poaceae</taxon>
        <taxon>PACMAD clade</taxon>
        <taxon>Arundinoideae</taxon>
        <taxon>Arundineae</taxon>
        <taxon>Arundo</taxon>
    </lineage>
</organism>
<sequence>MIRAQDFSCPKKITHAKKVAILIEHSDRNIKC</sequence>
<accession>A0A0A9BN78</accession>
<reference evidence="1" key="2">
    <citation type="journal article" date="2015" name="Data Brief">
        <title>Shoot transcriptome of the giant reed, Arundo donax.</title>
        <authorList>
            <person name="Barrero R.A."/>
            <person name="Guerrero F.D."/>
            <person name="Moolhuijzen P."/>
            <person name="Goolsby J.A."/>
            <person name="Tidwell J."/>
            <person name="Bellgard S.E."/>
            <person name="Bellgard M.I."/>
        </authorList>
    </citation>
    <scope>NUCLEOTIDE SEQUENCE</scope>
    <source>
        <tissue evidence="1">Shoot tissue taken approximately 20 cm above the soil surface</tissue>
    </source>
</reference>
<dbReference type="AlphaFoldDB" id="A0A0A9BN78"/>
<evidence type="ECO:0000313" key="1">
    <source>
        <dbReference type="EMBL" id="JAD65429.1"/>
    </source>
</evidence>
<protein>
    <submittedName>
        <fullName evidence="1">Uncharacterized protein</fullName>
    </submittedName>
</protein>
<name>A0A0A9BN78_ARUDO</name>
<proteinExistence type="predicted"/>